<keyword evidence="1" id="KW-0812">Transmembrane</keyword>
<dbReference type="Proteomes" id="UP001056429">
    <property type="component" value="Unassembled WGS sequence"/>
</dbReference>
<organism evidence="2 3">
    <name type="scientific">Oceanirhabdus seepicola</name>
    <dbReference type="NCBI Taxonomy" id="2828781"/>
    <lineage>
        <taxon>Bacteria</taxon>
        <taxon>Bacillati</taxon>
        <taxon>Bacillota</taxon>
        <taxon>Clostridia</taxon>
        <taxon>Eubacteriales</taxon>
        <taxon>Clostridiaceae</taxon>
        <taxon>Oceanirhabdus</taxon>
    </lineage>
</organism>
<gene>
    <name evidence="2" type="ORF">KDK92_12450</name>
</gene>
<sequence length="279" mass="31767">MSIGKRARRTAVAGIIILCVIIIIITARTTRAWFTSEILSELSKITSGTMNVVVNDKTKNFNLNIKSTHIFPNDYIGLSKDNSVVVNIKNNGSIPIFYTGNFSLSMKNKLGYGMVFEELKREIFNSAEEKKLEEVYILHSNITEKYKLIGDKIDKFDINGKGTRGGDGIISLREWKDNNNTMAGINKGYCVGALKPGYYEKWTYKIKFHRDCAYRPHAGKSLKLRYKVSSTQFEEDAVMELVKSNKIVVTPKDMSEEDFEQMAYYWVNSIGKGYLQNQD</sequence>
<accession>A0A9J6P2W8</accession>
<reference evidence="2" key="1">
    <citation type="journal article" date="2021" name="mSystems">
        <title>Bacteria and Archaea Synergistically Convert Glycine Betaine to Biogenic Methane in the Formosa Cold Seep of the South China Sea.</title>
        <authorList>
            <person name="Li L."/>
            <person name="Zhang W."/>
            <person name="Zhang S."/>
            <person name="Song L."/>
            <person name="Sun Q."/>
            <person name="Zhang H."/>
            <person name="Xiang H."/>
            <person name="Dong X."/>
        </authorList>
    </citation>
    <scope>NUCLEOTIDE SEQUENCE</scope>
    <source>
        <strain evidence="2">ZWT</strain>
    </source>
</reference>
<keyword evidence="1" id="KW-1133">Transmembrane helix</keyword>
<keyword evidence="3" id="KW-1185">Reference proteome</keyword>
<evidence type="ECO:0000256" key="1">
    <source>
        <dbReference type="SAM" id="Phobius"/>
    </source>
</evidence>
<dbReference type="RefSeq" id="WP_250859572.1">
    <property type="nucleotide sequence ID" value="NZ_JAGSOJ010000002.1"/>
</dbReference>
<protein>
    <submittedName>
        <fullName evidence="2">Uncharacterized protein</fullName>
    </submittedName>
</protein>
<evidence type="ECO:0000313" key="3">
    <source>
        <dbReference type="Proteomes" id="UP001056429"/>
    </source>
</evidence>
<comment type="caution">
    <text evidence="2">The sequence shown here is derived from an EMBL/GenBank/DDBJ whole genome shotgun (WGS) entry which is preliminary data.</text>
</comment>
<name>A0A9J6P2W8_9CLOT</name>
<reference evidence="2" key="2">
    <citation type="submission" date="2021-04" db="EMBL/GenBank/DDBJ databases">
        <authorList>
            <person name="Dong X."/>
        </authorList>
    </citation>
    <scope>NUCLEOTIDE SEQUENCE</scope>
    <source>
        <strain evidence="2">ZWT</strain>
    </source>
</reference>
<dbReference type="AlphaFoldDB" id="A0A9J6P2W8"/>
<keyword evidence="1" id="KW-0472">Membrane</keyword>
<dbReference type="EMBL" id="JAGSOJ010000002">
    <property type="protein sequence ID" value="MCM1990534.1"/>
    <property type="molecule type" value="Genomic_DNA"/>
</dbReference>
<feature type="transmembrane region" description="Helical" evidence="1">
    <location>
        <begin position="12"/>
        <end position="34"/>
    </location>
</feature>
<proteinExistence type="predicted"/>
<evidence type="ECO:0000313" key="2">
    <source>
        <dbReference type="EMBL" id="MCM1990534.1"/>
    </source>
</evidence>